<comment type="caution">
    <text evidence="1">The sequence shown here is derived from an EMBL/GenBank/DDBJ whole genome shotgun (WGS) entry which is preliminary data.</text>
</comment>
<dbReference type="InterPro" id="IPR029063">
    <property type="entry name" value="SAM-dependent_MTases_sf"/>
</dbReference>
<name>A0ABU5G3J7_9STRE</name>
<organism evidence="1 2">
    <name type="scientific">Streptococcus jiangnanensis</name>
    <dbReference type="NCBI Taxonomy" id="3095079"/>
    <lineage>
        <taxon>Bacteria</taxon>
        <taxon>Bacillati</taxon>
        <taxon>Bacillota</taxon>
        <taxon>Bacilli</taxon>
        <taxon>Lactobacillales</taxon>
        <taxon>Streptococcaceae</taxon>
        <taxon>Streptococcus</taxon>
    </lineage>
</organism>
<accession>A0ABU5G3J7</accession>
<evidence type="ECO:0000313" key="2">
    <source>
        <dbReference type="Proteomes" id="UP001286049"/>
    </source>
</evidence>
<proteinExistence type="predicted"/>
<dbReference type="Proteomes" id="UP001286049">
    <property type="component" value="Unassembled WGS sequence"/>
</dbReference>
<keyword evidence="2" id="KW-1185">Reference proteome</keyword>
<dbReference type="SUPFAM" id="SSF53335">
    <property type="entry name" value="S-adenosyl-L-methionine-dependent methyltransferases"/>
    <property type="match status" value="1"/>
</dbReference>
<evidence type="ECO:0000313" key="1">
    <source>
        <dbReference type="EMBL" id="MDY4364469.1"/>
    </source>
</evidence>
<protein>
    <recommendedName>
        <fullName evidence="3">DNA methylase adenine-specific domain-containing protein</fullName>
    </recommendedName>
</protein>
<reference evidence="1 2" key="1">
    <citation type="submission" date="2023-11" db="EMBL/GenBank/DDBJ databases">
        <title>Streptococcus wuxiensis sp. nov., Streptococcus jiangnanensis sp. nov., Streptococcus fermentans sp. nov., three novel members of the genus Streptococcus isolated from breast milk.</title>
        <authorList>
            <person name="Zhou Y."/>
            <person name="Yang B."/>
        </authorList>
    </citation>
    <scope>NUCLEOTIDE SEQUENCE [LARGE SCALE GENOMIC DNA]</scope>
    <source>
        <strain evidence="1 2">21WXBC0044M1</strain>
    </source>
</reference>
<dbReference type="EMBL" id="JAXHDN010000001">
    <property type="protein sequence ID" value="MDY4364469.1"/>
    <property type="molecule type" value="Genomic_DNA"/>
</dbReference>
<evidence type="ECO:0008006" key="3">
    <source>
        <dbReference type="Google" id="ProtNLM"/>
    </source>
</evidence>
<gene>
    <name evidence="1" type="ORF">SPC82_00655</name>
</gene>
<sequence length="736" mass="84988">MKTDDILTDYTDGIVNGNLIEFKVVINDINSVLFQAIKYLSARRIKGKEIPKNILLVSLTNEKIYVFDSQEYLTHIEKVYFGGASVKTAGFSSDAPLEVLEYGQSQLDESRLITLLRSKQYTKINIDENCIVGWAERFYSENKGAKKSDFIGDQTGKVKIIGEIRKPEKLKEFINPYIGETNAQFHYLMDKLNDTLQKKNLGAFYTPESYVEKSLELVRQAIKRVPEGNDYIILDRCAGTGNLEKLMSDEELSHCVLSTIEYYEYKVLVELLGDKVRHIIPPTEKEDTFNMGLVRGADALSKEYINNEIIERYINDPKVTIIMYENPPYAETTSIEHQKAGTSKKSSAWKKSFLVTEMKKEVKGQATNELGNIFIWSAFKYYLRQPTDSYIVYSPVKYWKAQHLINQKFLGGFAFNRKHFHTNIHAMIMCALWSKEEVALESLKLEAYDIDKDGNLLPENNIIIKRIHSTYSQKYFDKRKFINDENNGLYLGLNGKEYEGKTKSVIPLFNSNILGYMAVYSSGFDNPDLHATLIMAGRYDGHGFFLRSDNFLEKLPMFAASRYITYNRHWTQRANIMKSADGAERFNKAVSSNKIEQDLLKILLFTTLETQNHMRSLYGSDGRFYRNELSLDNTNGDTLATVNLAKLKQGSKETDLFEQWEKVLTEAKKTKNYNSKLTYSVYQIIDELNTSEKDENDKTIYNYPELNGHLNTLKTMVKEYYNSEIVPFLFEYEFLK</sequence>